<evidence type="ECO:0000313" key="2">
    <source>
        <dbReference type="Proteomes" id="UP000494363"/>
    </source>
</evidence>
<evidence type="ECO:0000313" key="1">
    <source>
        <dbReference type="EMBL" id="CAB3774064.1"/>
    </source>
</evidence>
<reference evidence="1 2" key="1">
    <citation type="submission" date="2020-04" db="EMBL/GenBank/DDBJ databases">
        <authorList>
            <person name="De Canck E."/>
        </authorList>
    </citation>
    <scope>NUCLEOTIDE SEQUENCE [LARGE SCALE GENOMIC DNA]</scope>
    <source>
        <strain evidence="1 2">LMG 29542</strain>
    </source>
</reference>
<accession>A0A6J5F6B6</accession>
<gene>
    <name evidence="1" type="ORF">LMG29542_07577</name>
</gene>
<name>A0A6J5F6B6_9BURK</name>
<dbReference type="Proteomes" id="UP000494363">
    <property type="component" value="Unassembled WGS sequence"/>
</dbReference>
<organism evidence="1 2">
    <name type="scientific">Paraburkholderia humisilvae</name>
    <dbReference type="NCBI Taxonomy" id="627669"/>
    <lineage>
        <taxon>Bacteria</taxon>
        <taxon>Pseudomonadati</taxon>
        <taxon>Pseudomonadota</taxon>
        <taxon>Betaproteobacteria</taxon>
        <taxon>Burkholderiales</taxon>
        <taxon>Burkholderiaceae</taxon>
        <taxon>Paraburkholderia</taxon>
    </lineage>
</organism>
<keyword evidence="2" id="KW-1185">Reference proteome</keyword>
<protein>
    <submittedName>
        <fullName evidence="1">Uncharacterized protein</fullName>
    </submittedName>
</protein>
<sequence length="40" mass="4488">MIGDQVNLEELEESNRWRALQETRAEGGVPVVPAMPVRIP</sequence>
<proteinExistence type="predicted"/>
<dbReference type="EMBL" id="CADIKH010000095">
    <property type="protein sequence ID" value="CAB3774064.1"/>
    <property type="molecule type" value="Genomic_DNA"/>
</dbReference>
<dbReference type="AlphaFoldDB" id="A0A6J5F6B6"/>